<protein>
    <submittedName>
        <fullName evidence="2">Aminobenzoyl-glutamate utilization protein B</fullName>
    </submittedName>
</protein>
<dbReference type="PANTHER" id="PTHR30575">
    <property type="entry name" value="PEPTIDASE M20"/>
    <property type="match status" value="1"/>
</dbReference>
<dbReference type="SUPFAM" id="SSF53187">
    <property type="entry name" value="Zn-dependent exopeptidases"/>
    <property type="match status" value="1"/>
</dbReference>
<dbReference type="RefSeq" id="WP_092730399.1">
    <property type="nucleotide sequence ID" value="NZ_FNPC01000001.1"/>
</dbReference>
<dbReference type="GO" id="GO:0071713">
    <property type="term" value="F:para-aminobenzoyl-glutamate hydrolase activity"/>
    <property type="evidence" value="ECO:0007669"/>
    <property type="project" value="TreeGrafter"/>
</dbReference>
<dbReference type="GO" id="GO:0046657">
    <property type="term" value="P:folic acid catabolic process"/>
    <property type="evidence" value="ECO:0007669"/>
    <property type="project" value="TreeGrafter"/>
</dbReference>
<evidence type="ECO:0000313" key="3">
    <source>
        <dbReference type="Proteomes" id="UP000199079"/>
    </source>
</evidence>
<evidence type="ECO:0000313" key="2">
    <source>
        <dbReference type="EMBL" id="SDX74313.1"/>
    </source>
</evidence>
<feature type="region of interest" description="Disordered" evidence="1">
    <location>
        <begin position="479"/>
        <end position="537"/>
    </location>
</feature>
<dbReference type="AlphaFoldDB" id="A0A1H3E6D4"/>
<dbReference type="OrthoDB" id="56239at2157"/>
<dbReference type="PANTHER" id="PTHR30575:SF0">
    <property type="entry name" value="XAA-ARG DIPEPTIDASE"/>
    <property type="match status" value="1"/>
</dbReference>
<dbReference type="Gene3D" id="3.40.630.10">
    <property type="entry name" value="Zn peptidases"/>
    <property type="match status" value="1"/>
</dbReference>
<evidence type="ECO:0000256" key="1">
    <source>
        <dbReference type="SAM" id="MobiDB-lite"/>
    </source>
</evidence>
<organism evidence="2 3">
    <name type="scientific">Halopenitus persicus</name>
    <dbReference type="NCBI Taxonomy" id="1048396"/>
    <lineage>
        <taxon>Archaea</taxon>
        <taxon>Methanobacteriati</taxon>
        <taxon>Methanobacteriota</taxon>
        <taxon>Stenosarchaea group</taxon>
        <taxon>Halobacteria</taxon>
        <taxon>Halobacteriales</taxon>
        <taxon>Haloferacaceae</taxon>
        <taxon>Halopenitus</taxon>
    </lineage>
</organism>
<sequence length="537" mass="60633">MVEAEAAKAFAIDWLEQNQDWLAEFEQEIWEYAEPAFREYKSARAYREVLEEHDFEVEVGTADMPTAFLAEWGTGEPTLATYAEYDAVPGNSQQRVPYEAPREGLHPYAAGHTDPHSILGVGTLGGVLAAKNAMEEFDLDGRIRYFGEPAEKICASKPVHATKGYFEDHDAHISYHPYPTNTTVWDTQCGSYWSVVFTFECDEPETWSDPSVLPDMGPWHAGARAPGALDAISLMYTNTKHTKEAMFPHTGTWIVNEHVMNAGQKTSDNLAPRIGQIQYCWRAPTLDIQQRIYEILRQNAEHAASVSHCSLSETWVTKTRVGLTNHTLSTLTYENLKQAGAPELSEEAREFGREIQRNLDVEPMENPFNDGAEELIEPQDYEAQLRRGLPEWQQNFTSDDYVDYTWHAPTVRLYTGRPWLDPPTEDYSYPEWAYNAIGGVPEVTHPGMFTASKTIAGTMLDLFVRPDALEAATEEFRERTGGGIGGNDWVSPLLPEDHTPPTDLPWPEYVETPRGREWSLATPSRTWNGNKPYEGTD</sequence>
<dbReference type="Proteomes" id="UP000199079">
    <property type="component" value="Unassembled WGS sequence"/>
</dbReference>
<accession>A0A1H3E6D4</accession>
<reference evidence="3" key="1">
    <citation type="submission" date="2016-10" db="EMBL/GenBank/DDBJ databases">
        <authorList>
            <person name="Varghese N."/>
            <person name="Submissions S."/>
        </authorList>
    </citation>
    <scope>NUCLEOTIDE SEQUENCE [LARGE SCALE GENOMIC DNA]</scope>
    <source>
        <strain evidence="3">DC30,IBRC 10041,KCTC 4046</strain>
    </source>
</reference>
<dbReference type="GO" id="GO:0016805">
    <property type="term" value="F:dipeptidase activity"/>
    <property type="evidence" value="ECO:0007669"/>
    <property type="project" value="TreeGrafter"/>
</dbReference>
<dbReference type="EMBL" id="FNPC01000001">
    <property type="protein sequence ID" value="SDX74313.1"/>
    <property type="molecule type" value="Genomic_DNA"/>
</dbReference>
<keyword evidence="3" id="KW-1185">Reference proteome</keyword>
<dbReference type="InterPro" id="IPR052030">
    <property type="entry name" value="Peptidase_M20/M20A_hydrolases"/>
</dbReference>
<gene>
    <name evidence="2" type="ORF">SAMN05216564_101307</name>
</gene>
<proteinExistence type="predicted"/>
<name>A0A1H3E6D4_9EURY</name>
<dbReference type="GO" id="GO:0005737">
    <property type="term" value="C:cytoplasm"/>
    <property type="evidence" value="ECO:0007669"/>
    <property type="project" value="TreeGrafter"/>
</dbReference>